<organism evidence="10 11">
    <name type="scientific">Austropuccinia psidii MF-1</name>
    <dbReference type="NCBI Taxonomy" id="1389203"/>
    <lineage>
        <taxon>Eukaryota</taxon>
        <taxon>Fungi</taxon>
        <taxon>Dikarya</taxon>
        <taxon>Basidiomycota</taxon>
        <taxon>Pucciniomycotina</taxon>
        <taxon>Pucciniomycetes</taxon>
        <taxon>Pucciniales</taxon>
        <taxon>Sphaerophragmiaceae</taxon>
        <taxon>Austropuccinia</taxon>
    </lineage>
</organism>
<dbReference type="InterPro" id="IPR053826">
    <property type="entry name" value="WDR75"/>
</dbReference>
<comment type="subcellular location">
    <subcellularLocation>
        <location evidence="1">Nucleus</location>
        <location evidence="1">Nucleolus</location>
    </subcellularLocation>
</comment>
<evidence type="ECO:0000256" key="5">
    <source>
        <dbReference type="ARBA" id="ARBA00022737"/>
    </source>
</evidence>
<dbReference type="EMBL" id="AVOT02012835">
    <property type="protein sequence ID" value="MBW0494941.1"/>
    <property type="molecule type" value="Genomic_DNA"/>
</dbReference>
<evidence type="ECO:0000256" key="3">
    <source>
        <dbReference type="ARBA" id="ARBA00022552"/>
    </source>
</evidence>
<evidence type="ECO:0000256" key="7">
    <source>
        <dbReference type="ARBA" id="ARBA00023242"/>
    </source>
</evidence>
<dbReference type="GO" id="GO:0032040">
    <property type="term" value="C:small-subunit processome"/>
    <property type="evidence" value="ECO:0007669"/>
    <property type="project" value="InterPro"/>
</dbReference>
<dbReference type="InterPro" id="IPR036322">
    <property type="entry name" value="WD40_repeat_dom_sf"/>
</dbReference>
<keyword evidence="7" id="KW-0539">Nucleus</keyword>
<proteinExistence type="predicted"/>
<keyword evidence="5" id="KW-0677">Repeat</keyword>
<dbReference type="GO" id="GO:0045943">
    <property type="term" value="P:positive regulation of transcription by RNA polymerase I"/>
    <property type="evidence" value="ECO:0007669"/>
    <property type="project" value="InterPro"/>
</dbReference>
<dbReference type="AlphaFoldDB" id="A0A9Q3D153"/>
<dbReference type="InterPro" id="IPR015943">
    <property type="entry name" value="WD40/YVTN_repeat-like_dom_sf"/>
</dbReference>
<keyword evidence="11" id="KW-1185">Reference proteome</keyword>
<keyword evidence="2" id="KW-0690">Ribosome biogenesis</keyword>
<dbReference type="PANTHER" id="PTHR44215">
    <property type="entry name" value="WD REPEAT-CONTAINING PROTEIN 75"/>
    <property type="match status" value="1"/>
</dbReference>
<evidence type="ECO:0000256" key="1">
    <source>
        <dbReference type="ARBA" id="ARBA00004604"/>
    </source>
</evidence>
<dbReference type="PANTHER" id="PTHR44215:SF1">
    <property type="entry name" value="WD REPEAT-CONTAINING PROTEIN 75"/>
    <property type="match status" value="1"/>
</dbReference>
<dbReference type="GO" id="GO:0006364">
    <property type="term" value="P:rRNA processing"/>
    <property type="evidence" value="ECO:0007669"/>
    <property type="project" value="UniProtKB-KW"/>
</dbReference>
<keyword evidence="4 8" id="KW-0853">WD repeat</keyword>
<dbReference type="Proteomes" id="UP000765509">
    <property type="component" value="Unassembled WGS sequence"/>
</dbReference>
<dbReference type="SMART" id="SM00320">
    <property type="entry name" value="WD40"/>
    <property type="match status" value="4"/>
</dbReference>
<dbReference type="SUPFAM" id="SSF50978">
    <property type="entry name" value="WD40 repeat-like"/>
    <property type="match status" value="1"/>
</dbReference>
<feature type="repeat" description="WD" evidence="8">
    <location>
        <begin position="325"/>
        <end position="366"/>
    </location>
</feature>
<reference evidence="10" key="1">
    <citation type="submission" date="2021-03" db="EMBL/GenBank/DDBJ databases">
        <title>Draft genome sequence of rust myrtle Austropuccinia psidii MF-1, a brazilian biotype.</title>
        <authorList>
            <person name="Quecine M.C."/>
            <person name="Pachon D.M.R."/>
            <person name="Bonatelli M.L."/>
            <person name="Correr F.H."/>
            <person name="Franceschini L.M."/>
            <person name="Leite T.F."/>
            <person name="Margarido G.R.A."/>
            <person name="Almeida C.A."/>
            <person name="Ferrarezi J.A."/>
            <person name="Labate C.A."/>
        </authorList>
    </citation>
    <scope>NUCLEOTIDE SEQUENCE</scope>
    <source>
        <strain evidence="10">MF-1</strain>
    </source>
</reference>
<name>A0A9Q3D153_9BASI</name>
<gene>
    <name evidence="10" type="ORF">O181_034656</name>
</gene>
<evidence type="ECO:0000256" key="4">
    <source>
        <dbReference type="ARBA" id="ARBA00022574"/>
    </source>
</evidence>
<evidence type="ECO:0000256" key="2">
    <source>
        <dbReference type="ARBA" id="ARBA00022517"/>
    </source>
</evidence>
<keyword evidence="3" id="KW-0698">rRNA processing</keyword>
<dbReference type="InterPro" id="IPR057644">
    <property type="entry name" value="Beta-prop_WDR75_2nd"/>
</dbReference>
<dbReference type="Gene3D" id="2.130.10.10">
    <property type="entry name" value="YVTN repeat-like/Quinoprotein amine dehydrogenase"/>
    <property type="match status" value="2"/>
</dbReference>
<accession>A0A9Q3D153</accession>
<dbReference type="InterPro" id="IPR001680">
    <property type="entry name" value="WD40_rpt"/>
</dbReference>
<dbReference type="Pfam" id="PF23869">
    <property type="entry name" value="Beta-prop_WDR75_1st"/>
    <property type="match status" value="1"/>
</dbReference>
<evidence type="ECO:0000259" key="9">
    <source>
        <dbReference type="Pfam" id="PF23769"/>
    </source>
</evidence>
<feature type="domain" description="WD repeat-containing protein 75 second beta-propeller" evidence="9">
    <location>
        <begin position="511"/>
        <end position="659"/>
    </location>
</feature>
<sequence>MSWHSILQPNDKDSINPTLVSDDLNYCFVAGQSPLSINIYSTHSSALISKIALKDDNKTSDPTKLINIHRHPIYPSQIIILISSIGTIYSFDFLNQIILSTYQFNHSISFSKIQSTLIQSNADDSSDLTHSNSHDLNHSNHPHLTIFLISNKSKSKPKSQSKPTHQNSILYAIKLDLPNQSNQIIDQTDSIKSSTLFKFDDLIINFEANPSTNWLGFITKKNIWILRLLTRDLFKKKLKLQSICLVPQELVTSISFPPKIHLDHFSSDQSTSIDVSHPSCDFFATGSISGKITLWHALSQSQWSNLLEISSSTPSLPLTCPTSQSHWHAHSVSDLAFTLNGSHLLSGGEEAVLVLWRLDDFDGIGTDSKTFLPRLPSPIYKISLIESSGFNKPNALITTIDGTLLIVDTNSMSLLKTLKLPKLYRLPAHYRRSSNSAILLPVPSYSNPSFKRYGDLLLQSSSPCGLQIIDGGTGQVLSEIIVCPKNTISRRDKRSIVEPVLLFVAIGGEANTVLATIDSWCDLERGFEPEITLKIWQKDDAHSSNTSFKVIGRVDNPHEGTQITSLTISSEKIPKIVTTSNDGKIKIWTSHPLSNDSNFNSPGDLFQTIKSVPLDCKPSSILKSKFSKDNSLLITLHRTCLSIWDAINLKFLKTLGNTASCYRFGDLRDFEFLGDRFESVFCLGRLGVGMFDLLSSCEVGFWPCRAHFITKHPNQTQVMISHEGDWKKTQEEKKGSKANMITLLDVVEKKAIMSHKTSKVRAGAFVWGNDQKGKPYRNVGFDGLVLVTQAGSLIRYGEDVDQTLDRQVRTEMLEAQVGIQSSLIFEEVFKDRLALDHRGSAFERNVESENLNLNVEKILEMPPHLVPPSQMIWSSLIQPQTVSSKLNLAVDQENKEGQNVEPILKGNDLIGNVLIKGKQSPKALSLKEFNELIFKNCALAGMEIQPINFNE</sequence>
<evidence type="ECO:0000313" key="11">
    <source>
        <dbReference type="Proteomes" id="UP000765509"/>
    </source>
</evidence>
<evidence type="ECO:0000256" key="6">
    <source>
        <dbReference type="ARBA" id="ARBA00023163"/>
    </source>
</evidence>
<protein>
    <recommendedName>
        <fullName evidence="9">WD repeat-containing protein 75 second beta-propeller domain-containing protein</fullName>
    </recommendedName>
</protein>
<dbReference type="GO" id="GO:2000234">
    <property type="term" value="P:positive regulation of rRNA processing"/>
    <property type="evidence" value="ECO:0007669"/>
    <property type="project" value="TreeGrafter"/>
</dbReference>
<dbReference type="PROSITE" id="PS50082">
    <property type="entry name" value="WD_REPEATS_2"/>
    <property type="match status" value="1"/>
</dbReference>
<dbReference type="OrthoDB" id="4096at2759"/>
<evidence type="ECO:0000313" key="10">
    <source>
        <dbReference type="EMBL" id="MBW0494941.1"/>
    </source>
</evidence>
<keyword evidence="6" id="KW-0804">Transcription</keyword>
<dbReference type="Pfam" id="PF23769">
    <property type="entry name" value="Beta-prop_WDR75_2nd"/>
    <property type="match status" value="1"/>
</dbReference>
<evidence type="ECO:0000256" key="8">
    <source>
        <dbReference type="PROSITE-ProRule" id="PRU00221"/>
    </source>
</evidence>
<dbReference type="GO" id="GO:0003723">
    <property type="term" value="F:RNA binding"/>
    <property type="evidence" value="ECO:0007669"/>
    <property type="project" value="InterPro"/>
</dbReference>
<comment type="caution">
    <text evidence="10">The sequence shown here is derived from an EMBL/GenBank/DDBJ whole genome shotgun (WGS) entry which is preliminary data.</text>
</comment>